<organism evidence="2 3">
    <name type="scientific">Puccinia coronata f. sp. avenae</name>
    <dbReference type="NCBI Taxonomy" id="200324"/>
    <lineage>
        <taxon>Eukaryota</taxon>
        <taxon>Fungi</taxon>
        <taxon>Dikarya</taxon>
        <taxon>Basidiomycota</taxon>
        <taxon>Pucciniomycotina</taxon>
        <taxon>Pucciniomycetes</taxon>
        <taxon>Pucciniales</taxon>
        <taxon>Pucciniaceae</taxon>
        <taxon>Puccinia</taxon>
    </lineage>
</organism>
<accession>A0A2N5UGQ3</accession>
<keyword evidence="3" id="KW-1185">Reference proteome</keyword>
<evidence type="ECO:0000313" key="2">
    <source>
        <dbReference type="EMBL" id="PLW36931.1"/>
    </source>
</evidence>
<reference evidence="2 3" key="1">
    <citation type="submission" date="2017-11" db="EMBL/GenBank/DDBJ databases">
        <title>De novo assembly and phasing of dikaryotic genomes from two isolates of Puccinia coronata f. sp. avenae, the causal agent of oat crown rust.</title>
        <authorList>
            <person name="Miller M.E."/>
            <person name="Zhang Y."/>
            <person name="Omidvar V."/>
            <person name="Sperschneider J."/>
            <person name="Schwessinger B."/>
            <person name="Raley C."/>
            <person name="Palmer J.M."/>
            <person name="Garnica D."/>
            <person name="Upadhyaya N."/>
            <person name="Rathjen J."/>
            <person name="Taylor J.M."/>
            <person name="Park R.F."/>
            <person name="Dodds P.N."/>
            <person name="Hirsch C.D."/>
            <person name="Kianian S.F."/>
            <person name="Figueroa M."/>
        </authorList>
    </citation>
    <scope>NUCLEOTIDE SEQUENCE [LARGE SCALE GENOMIC DNA]</scope>
    <source>
        <strain evidence="2">12NC29</strain>
    </source>
</reference>
<dbReference type="CDD" id="cd22744">
    <property type="entry name" value="OTU"/>
    <property type="match status" value="1"/>
</dbReference>
<dbReference type="OrthoDB" id="2503766at2759"/>
<evidence type="ECO:0000313" key="3">
    <source>
        <dbReference type="Proteomes" id="UP000235388"/>
    </source>
</evidence>
<feature type="region of interest" description="Disordered" evidence="1">
    <location>
        <begin position="39"/>
        <end position="58"/>
    </location>
</feature>
<protein>
    <recommendedName>
        <fullName evidence="4">OTU domain-containing protein</fullName>
    </recommendedName>
</protein>
<gene>
    <name evidence="2" type="ORF">PCANC_21211</name>
</gene>
<feature type="region of interest" description="Disordered" evidence="1">
    <location>
        <begin position="75"/>
        <end position="102"/>
    </location>
</feature>
<dbReference type="AlphaFoldDB" id="A0A2N5UGQ3"/>
<dbReference type="EMBL" id="PGCJ01000231">
    <property type="protein sequence ID" value="PLW36931.1"/>
    <property type="molecule type" value="Genomic_DNA"/>
</dbReference>
<comment type="caution">
    <text evidence="2">The sequence shown here is derived from an EMBL/GenBank/DDBJ whole genome shotgun (WGS) entry which is preliminary data.</text>
</comment>
<sequence length="258" mass="29116">MLMVALSQEKPKKAVKLVDQIKKLIAGTHNAILIQAPNVKKNTKGRPSTKKGQTTSTKRNQLAFEIVEEHMKKEKTAKKQALKESGSKKAKQFKKADSNDIENSDLEEEEFVCKDNNEKGDKNKLHELEADSINLNEENKLSKSHLVSLAKGGATVLIHEKMKEFIKEIFNPTGNGNCGYHCVAKALAYKEDRWFQVRNKMLNKAKENRRFYSRLMGGEAGFNSMINSVEVESKDANIEESKWLSKMDHVFMGGFAAL</sequence>
<evidence type="ECO:0008006" key="4">
    <source>
        <dbReference type="Google" id="ProtNLM"/>
    </source>
</evidence>
<proteinExistence type="predicted"/>
<dbReference type="Proteomes" id="UP000235388">
    <property type="component" value="Unassembled WGS sequence"/>
</dbReference>
<name>A0A2N5UGQ3_9BASI</name>
<evidence type="ECO:0000256" key="1">
    <source>
        <dbReference type="SAM" id="MobiDB-lite"/>
    </source>
</evidence>